<organism evidence="2 3">
    <name type="scientific">Rousettus aegyptiacus</name>
    <name type="common">Egyptian fruit bat</name>
    <name type="synonym">Pteropus aegyptiacus</name>
    <dbReference type="NCBI Taxonomy" id="9407"/>
    <lineage>
        <taxon>Eukaryota</taxon>
        <taxon>Metazoa</taxon>
        <taxon>Chordata</taxon>
        <taxon>Craniata</taxon>
        <taxon>Vertebrata</taxon>
        <taxon>Euteleostomi</taxon>
        <taxon>Mammalia</taxon>
        <taxon>Eutheria</taxon>
        <taxon>Laurasiatheria</taxon>
        <taxon>Chiroptera</taxon>
        <taxon>Yinpterochiroptera</taxon>
        <taxon>Pteropodoidea</taxon>
        <taxon>Pteropodidae</taxon>
        <taxon>Rousettinae</taxon>
        <taxon>Rousettus</taxon>
    </lineage>
</organism>
<name>A0A7J8JHX2_ROUAE</name>
<proteinExistence type="predicted"/>
<keyword evidence="3" id="KW-1185">Reference proteome</keyword>
<reference evidence="2 3" key="1">
    <citation type="journal article" date="2020" name="Nature">
        <title>Six reference-quality genomes reveal evolution of bat adaptations.</title>
        <authorList>
            <person name="Jebb D."/>
            <person name="Huang Z."/>
            <person name="Pippel M."/>
            <person name="Hughes G.M."/>
            <person name="Lavrichenko K."/>
            <person name="Devanna P."/>
            <person name="Winkler S."/>
            <person name="Jermiin L.S."/>
            <person name="Skirmuntt E.C."/>
            <person name="Katzourakis A."/>
            <person name="Burkitt-Gray L."/>
            <person name="Ray D.A."/>
            <person name="Sullivan K.A.M."/>
            <person name="Roscito J.G."/>
            <person name="Kirilenko B.M."/>
            <person name="Davalos L.M."/>
            <person name="Corthals A.P."/>
            <person name="Power M.L."/>
            <person name="Jones G."/>
            <person name="Ransome R.D."/>
            <person name="Dechmann D.K.N."/>
            <person name="Locatelli A.G."/>
            <person name="Puechmaille S.J."/>
            <person name="Fedrigo O."/>
            <person name="Jarvis E.D."/>
            <person name="Hiller M."/>
            <person name="Vernes S.C."/>
            <person name="Myers E.W."/>
            <person name="Teeling E.C."/>
        </authorList>
    </citation>
    <scope>NUCLEOTIDE SEQUENCE [LARGE SCALE GENOMIC DNA]</scope>
    <source>
        <strain evidence="2">MRouAeg1</strain>
        <tissue evidence="2">Muscle</tissue>
    </source>
</reference>
<dbReference type="AlphaFoldDB" id="A0A7J8JHX2"/>
<feature type="region of interest" description="Disordered" evidence="1">
    <location>
        <begin position="162"/>
        <end position="204"/>
    </location>
</feature>
<accession>A0A7J8JHX2</accession>
<evidence type="ECO:0000313" key="2">
    <source>
        <dbReference type="EMBL" id="KAF6496121.1"/>
    </source>
</evidence>
<gene>
    <name evidence="2" type="ORF">HJG63_010351</name>
</gene>
<comment type="caution">
    <text evidence="2">The sequence shown here is derived from an EMBL/GenBank/DDBJ whole genome shotgun (WGS) entry which is preliminary data.</text>
</comment>
<protein>
    <submittedName>
        <fullName evidence="2">Uncharacterized protein</fullName>
    </submittedName>
</protein>
<sequence length="223" mass="22722">MSRSQAGQGLMFVMVMDTVELGRGLGRTGGQAAGGEGTGGVGGQAGWRCVPRPVHRPPSFGSCLGLLFLSENLQRKFLGPPPWEVAPMGPLSSRGHGRCCRPSVGANDLPEAKKRWSGGKKASSGADASSWVPGLLLPSAGGASLSACRGPLASAPLLGDSPWEGLPMSRPRKQLSAGGGGRKSHLGRVGLHGPGEADESLGPAKSLQCSQLEVTCLSPLLGI</sequence>
<evidence type="ECO:0000256" key="1">
    <source>
        <dbReference type="SAM" id="MobiDB-lite"/>
    </source>
</evidence>
<dbReference type="EMBL" id="JACASE010000002">
    <property type="protein sequence ID" value="KAF6496121.1"/>
    <property type="molecule type" value="Genomic_DNA"/>
</dbReference>
<feature type="compositionally biased region" description="Low complexity" evidence="1">
    <location>
        <begin position="119"/>
        <end position="128"/>
    </location>
</feature>
<dbReference type="Proteomes" id="UP000593571">
    <property type="component" value="Unassembled WGS sequence"/>
</dbReference>
<evidence type="ECO:0000313" key="3">
    <source>
        <dbReference type="Proteomes" id="UP000593571"/>
    </source>
</evidence>
<feature type="region of interest" description="Disordered" evidence="1">
    <location>
        <begin position="104"/>
        <end position="128"/>
    </location>
</feature>